<dbReference type="Pfam" id="PF01583">
    <property type="entry name" value="APS_kinase"/>
    <property type="match status" value="1"/>
</dbReference>
<dbReference type="InterPro" id="IPR002891">
    <property type="entry name" value="APS"/>
</dbReference>
<dbReference type="RefSeq" id="WP_203653202.1">
    <property type="nucleotide sequence ID" value="NZ_BONR01000001.1"/>
</dbReference>
<dbReference type="InterPro" id="IPR027417">
    <property type="entry name" value="P-loop_NTPase"/>
</dbReference>
<accession>A0A919Q3T0</accession>
<dbReference type="Proteomes" id="UP000652354">
    <property type="component" value="Unassembled WGS sequence"/>
</dbReference>
<keyword evidence="5 6" id="KW-0067">ATP-binding</keyword>
<dbReference type="InterPro" id="IPR050512">
    <property type="entry name" value="Sulf_AdTrans/APS_kinase"/>
</dbReference>
<dbReference type="NCBIfam" id="TIGR00455">
    <property type="entry name" value="apsK"/>
    <property type="match status" value="1"/>
</dbReference>
<dbReference type="GO" id="GO:0010134">
    <property type="term" value="P:sulfate assimilation via adenylyl sulfate reduction"/>
    <property type="evidence" value="ECO:0007669"/>
    <property type="project" value="TreeGrafter"/>
</dbReference>
<evidence type="ECO:0000256" key="5">
    <source>
        <dbReference type="ARBA" id="ARBA00022840"/>
    </source>
</evidence>
<dbReference type="GO" id="GO:0005524">
    <property type="term" value="F:ATP binding"/>
    <property type="evidence" value="ECO:0007669"/>
    <property type="project" value="UniProtKB-KW"/>
</dbReference>
<evidence type="ECO:0000256" key="6">
    <source>
        <dbReference type="RuleBase" id="RU004347"/>
    </source>
</evidence>
<dbReference type="EC" id="2.7.1.25" evidence="2 6"/>
<keyword evidence="6" id="KW-0418">Kinase</keyword>
<organism evidence="8 9">
    <name type="scientific">Demequina activiva</name>
    <dbReference type="NCBI Taxonomy" id="1582364"/>
    <lineage>
        <taxon>Bacteria</taxon>
        <taxon>Bacillati</taxon>
        <taxon>Actinomycetota</taxon>
        <taxon>Actinomycetes</taxon>
        <taxon>Micrococcales</taxon>
        <taxon>Demequinaceae</taxon>
        <taxon>Demequina</taxon>
    </lineage>
</organism>
<reference evidence="8" key="1">
    <citation type="submission" date="2021-01" db="EMBL/GenBank/DDBJ databases">
        <title>Whole genome shotgun sequence of Demequina activiva NBRC 110675.</title>
        <authorList>
            <person name="Komaki H."/>
            <person name="Tamura T."/>
        </authorList>
    </citation>
    <scope>NUCLEOTIDE SEQUENCE</scope>
    <source>
        <strain evidence="8">NBRC 110675</strain>
    </source>
</reference>
<feature type="domain" description="APS kinase" evidence="7">
    <location>
        <begin position="193"/>
        <end position="343"/>
    </location>
</feature>
<keyword evidence="3 6" id="KW-0808">Transferase</keyword>
<dbReference type="SUPFAM" id="SSF52540">
    <property type="entry name" value="P-loop containing nucleoside triphosphate hydrolases"/>
    <property type="match status" value="1"/>
</dbReference>
<dbReference type="InterPro" id="IPR059117">
    <property type="entry name" value="APS_kinase_dom"/>
</dbReference>
<dbReference type="GO" id="GO:0004020">
    <property type="term" value="F:adenylylsulfate kinase activity"/>
    <property type="evidence" value="ECO:0007669"/>
    <property type="project" value="UniProtKB-EC"/>
</dbReference>
<dbReference type="PANTHER" id="PTHR42700">
    <property type="entry name" value="SULFATE ADENYLYLTRANSFERASE"/>
    <property type="match status" value="1"/>
</dbReference>
<evidence type="ECO:0000259" key="7">
    <source>
        <dbReference type="Pfam" id="PF01583"/>
    </source>
</evidence>
<comment type="function">
    <text evidence="6">Catalyzes the synthesis of activated sulfate.</text>
</comment>
<protein>
    <recommendedName>
        <fullName evidence="2 6">Adenylyl-sulfate kinase</fullName>
        <ecNumber evidence="2 6">2.7.1.25</ecNumber>
    </recommendedName>
</protein>
<comment type="catalytic activity">
    <reaction evidence="1 6">
        <text>adenosine 5'-phosphosulfate + ATP = 3'-phosphoadenylyl sulfate + ADP + H(+)</text>
        <dbReference type="Rhea" id="RHEA:24152"/>
        <dbReference type="ChEBI" id="CHEBI:15378"/>
        <dbReference type="ChEBI" id="CHEBI:30616"/>
        <dbReference type="ChEBI" id="CHEBI:58243"/>
        <dbReference type="ChEBI" id="CHEBI:58339"/>
        <dbReference type="ChEBI" id="CHEBI:456216"/>
        <dbReference type="EC" id="2.7.1.25"/>
    </reaction>
</comment>
<evidence type="ECO:0000313" key="8">
    <source>
        <dbReference type="EMBL" id="GIG53778.1"/>
    </source>
</evidence>
<proteinExistence type="inferred from homology"/>
<dbReference type="PANTHER" id="PTHR42700:SF1">
    <property type="entry name" value="SULFATE ADENYLYLTRANSFERASE"/>
    <property type="match status" value="1"/>
</dbReference>
<evidence type="ECO:0000256" key="4">
    <source>
        <dbReference type="ARBA" id="ARBA00022741"/>
    </source>
</evidence>
<dbReference type="CDD" id="cd02027">
    <property type="entry name" value="APSK"/>
    <property type="match status" value="1"/>
</dbReference>
<dbReference type="GO" id="GO:0005737">
    <property type="term" value="C:cytoplasm"/>
    <property type="evidence" value="ECO:0007669"/>
    <property type="project" value="TreeGrafter"/>
</dbReference>
<evidence type="ECO:0000256" key="3">
    <source>
        <dbReference type="ARBA" id="ARBA00022679"/>
    </source>
</evidence>
<dbReference type="NCBIfam" id="NF003013">
    <property type="entry name" value="PRK03846.1"/>
    <property type="match status" value="1"/>
</dbReference>
<evidence type="ECO:0000256" key="2">
    <source>
        <dbReference type="ARBA" id="ARBA00012121"/>
    </source>
</evidence>
<name>A0A919Q3T0_9MICO</name>
<dbReference type="EMBL" id="BONR01000001">
    <property type="protein sequence ID" value="GIG53778.1"/>
    <property type="molecule type" value="Genomic_DNA"/>
</dbReference>
<evidence type="ECO:0000313" key="9">
    <source>
        <dbReference type="Proteomes" id="UP000652354"/>
    </source>
</evidence>
<comment type="similarity">
    <text evidence="6">Belongs to the APS kinase family.</text>
</comment>
<dbReference type="GO" id="GO:0019379">
    <property type="term" value="P:sulfate assimilation, phosphoadenylyl sulfate reduction by phosphoadenylyl-sulfate reductase (thioredoxin)"/>
    <property type="evidence" value="ECO:0007669"/>
    <property type="project" value="TreeGrafter"/>
</dbReference>
<keyword evidence="4 6" id="KW-0547">Nucleotide-binding</keyword>
<gene>
    <name evidence="8" type="ORF">Dac01nite_05300</name>
</gene>
<dbReference type="AlphaFoldDB" id="A0A919Q3T0"/>
<comment type="pathway">
    <text evidence="6">Sulfur metabolism; hydrogen sulfide biosynthesis; sulfite from sulfate: step 2/3.</text>
</comment>
<keyword evidence="9" id="KW-1185">Reference proteome</keyword>
<dbReference type="Gene3D" id="3.40.50.300">
    <property type="entry name" value="P-loop containing nucleotide triphosphate hydrolases"/>
    <property type="match status" value="1"/>
</dbReference>
<dbReference type="GO" id="GO:0004781">
    <property type="term" value="F:sulfate adenylyltransferase (ATP) activity"/>
    <property type="evidence" value="ECO:0007669"/>
    <property type="project" value="TreeGrafter"/>
</dbReference>
<sequence length="371" mass="38888">MTEFRLSALQLNELELMRAGAYGHALRYELPSKGGHHASLLLTTAVPGRSVTLLDTEATPVARVRVLETTADARGTWVGGLVEVLREPSAPAFAELRPAALPEPVSDATLLLGRRSGSLDGTVIVVDGGDAHALAQTVRGLRTDGLSVRVLPEPAAAHVPAAGRSELLERLASVVVASTVTVIRGEQKAPGDGVVVLFTGLSGSGKSTIARQVTRRLRAESSQRVTLLDGDEVRAMLSSGLGFSRADRELNVRRIGWVAAQISANGGIAICAPIAPYASIRAEVREMAERVGRFVLVHVATPLEECEARDRKGLYAKARAGEITEFTGISDPYDEPLDADVVVGADGQDAASAADAVVAHVTGAADAAYMI</sequence>
<evidence type="ECO:0000256" key="1">
    <source>
        <dbReference type="ARBA" id="ARBA00001823"/>
    </source>
</evidence>
<comment type="caution">
    <text evidence="8">The sequence shown here is derived from an EMBL/GenBank/DDBJ whole genome shotgun (WGS) entry which is preliminary data.</text>
</comment>